<dbReference type="InterPro" id="IPR027417">
    <property type="entry name" value="P-loop_NTPase"/>
</dbReference>
<dbReference type="OrthoDB" id="8954335at2759"/>
<accession>A0A067PE31</accession>
<feature type="non-terminal residue" evidence="1">
    <location>
        <position position="130"/>
    </location>
</feature>
<dbReference type="HOGENOM" id="CLU_018003_5_0_1"/>
<dbReference type="EMBL" id="KL197736">
    <property type="protein sequence ID" value="KDQ53009.1"/>
    <property type="molecule type" value="Genomic_DNA"/>
</dbReference>
<gene>
    <name evidence="1" type="ORF">JAAARDRAFT_92711</name>
</gene>
<dbReference type="Proteomes" id="UP000027265">
    <property type="component" value="Unassembled WGS sequence"/>
</dbReference>
<dbReference type="AlphaFoldDB" id="A0A067PE31"/>
<evidence type="ECO:0000313" key="2">
    <source>
        <dbReference type="Proteomes" id="UP000027265"/>
    </source>
</evidence>
<organism evidence="1 2">
    <name type="scientific">Jaapia argillacea MUCL 33604</name>
    <dbReference type="NCBI Taxonomy" id="933084"/>
    <lineage>
        <taxon>Eukaryota</taxon>
        <taxon>Fungi</taxon>
        <taxon>Dikarya</taxon>
        <taxon>Basidiomycota</taxon>
        <taxon>Agaricomycotina</taxon>
        <taxon>Agaricomycetes</taxon>
        <taxon>Agaricomycetidae</taxon>
        <taxon>Jaapiales</taxon>
        <taxon>Jaapiaceae</taxon>
        <taxon>Jaapia</taxon>
    </lineage>
</organism>
<evidence type="ECO:0000313" key="1">
    <source>
        <dbReference type="EMBL" id="KDQ53009.1"/>
    </source>
</evidence>
<keyword evidence="2" id="KW-1185">Reference proteome</keyword>
<protein>
    <submittedName>
        <fullName evidence="1">Uncharacterized protein</fullName>
    </submittedName>
</protein>
<dbReference type="STRING" id="933084.A0A067PE31"/>
<sequence>VVLVDTPWFDDAQKTDMEILTMIGDWLRLTYQKNVRLAGILYLHRISDNRMSGSPHKNLHMFGKLCGDTAAQSVILVSTMWDRVGESMAESRETQLIGTYWKGMLDNHAKTARFHNSLDSAWGIIDQVAE</sequence>
<dbReference type="InParanoid" id="A0A067PE31"/>
<reference evidence="2" key="1">
    <citation type="journal article" date="2014" name="Proc. Natl. Acad. Sci. U.S.A.">
        <title>Extensive sampling of basidiomycete genomes demonstrates inadequacy of the white-rot/brown-rot paradigm for wood decay fungi.</title>
        <authorList>
            <person name="Riley R."/>
            <person name="Salamov A.A."/>
            <person name="Brown D.W."/>
            <person name="Nagy L.G."/>
            <person name="Floudas D."/>
            <person name="Held B.W."/>
            <person name="Levasseur A."/>
            <person name="Lombard V."/>
            <person name="Morin E."/>
            <person name="Otillar R."/>
            <person name="Lindquist E.A."/>
            <person name="Sun H."/>
            <person name="LaButti K.M."/>
            <person name="Schmutz J."/>
            <person name="Jabbour D."/>
            <person name="Luo H."/>
            <person name="Baker S.E."/>
            <person name="Pisabarro A.G."/>
            <person name="Walton J.D."/>
            <person name="Blanchette R.A."/>
            <person name="Henrissat B."/>
            <person name="Martin F."/>
            <person name="Cullen D."/>
            <person name="Hibbett D.S."/>
            <person name="Grigoriev I.V."/>
        </authorList>
    </citation>
    <scope>NUCLEOTIDE SEQUENCE [LARGE SCALE GENOMIC DNA]</scope>
    <source>
        <strain evidence="2">MUCL 33604</strain>
    </source>
</reference>
<proteinExistence type="predicted"/>
<name>A0A067PE31_9AGAM</name>
<dbReference type="Gene3D" id="3.40.50.300">
    <property type="entry name" value="P-loop containing nucleotide triphosphate hydrolases"/>
    <property type="match status" value="1"/>
</dbReference>
<feature type="non-terminal residue" evidence="1">
    <location>
        <position position="1"/>
    </location>
</feature>